<proteinExistence type="predicted"/>
<dbReference type="PANTHER" id="PTHR39967">
    <property type="match status" value="1"/>
</dbReference>
<dbReference type="NCBIfam" id="NF033587">
    <property type="entry name" value="transpos_IS6"/>
    <property type="match status" value="1"/>
</dbReference>
<dbReference type="EMBL" id="AOIW01000041">
    <property type="protein sequence ID" value="ELZ34369.1"/>
    <property type="molecule type" value="Genomic_DNA"/>
</dbReference>
<sequence>MRRCVFKVSMPENDRLGGCLDEINLEFVEREATPKLLMKLSIQLHLSGLSLSNTVLFLEVFGVDRVRSTVHNWVHKADLQPESGRSPNHVAVDETVIQLDDEQYWLYAAVDPDSNDLLHTKLEPTRTNVIADQFFAELREKHHVDDAIFLIDGAVPLHRACEKHSLDFRYERHGNRNSVERVFREVKRRTTSFSNCFSNAKAETADEWLKSFAFAWNQLI</sequence>
<comment type="caution">
    <text evidence="1">The sequence shown here is derived from an EMBL/GenBank/DDBJ whole genome shotgun (WGS) entry which is preliminary data.</text>
</comment>
<accession>M0DJL9</accession>
<reference evidence="1 2" key="1">
    <citation type="journal article" date="2014" name="PLoS Genet.">
        <title>Phylogenetically driven sequencing of extremely halophilic archaea reveals strategies for static and dynamic osmo-response.</title>
        <authorList>
            <person name="Becker E.A."/>
            <person name="Seitzer P.M."/>
            <person name="Tritt A."/>
            <person name="Larsen D."/>
            <person name="Krusor M."/>
            <person name="Yao A.I."/>
            <person name="Wu D."/>
            <person name="Madern D."/>
            <person name="Eisen J.A."/>
            <person name="Darling A.E."/>
            <person name="Facciotti M.T."/>
        </authorList>
    </citation>
    <scope>NUCLEOTIDE SEQUENCE [LARGE SCALE GENOMIC DNA]</scope>
    <source>
        <strain evidence="1 2">JCM 10247</strain>
    </source>
</reference>
<organism evidence="1 2">
    <name type="scientific">Halorubrum distributum JCM 10247</name>
    <dbReference type="NCBI Taxonomy" id="1227486"/>
    <lineage>
        <taxon>Archaea</taxon>
        <taxon>Methanobacteriati</taxon>
        <taxon>Methanobacteriota</taxon>
        <taxon>Stenosarchaea group</taxon>
        <taxon>Halobacteria</taxon>
        <taxon>Halobacteriales</taxon>
        <taxon>Haloferacaceae</taxon>
        <taxon>Halorubrum</taxon>
        <taxon>Halorubrum distributum group</taxon>
    </lineage>
</organism>
<dbReference type="InterPro" id="IPR047930">
    <property type="entry name" value="Transpos_IS6"/>
</dbReference>
<name>M0DJL9_9EURY</name>
<gene>
    <name evidence="1" type="ORF">C473_06237</name>
</gene>
<dbReference type="AlphaFoldDB" id="M0DJL9"/>
<dbReference type="Proteomes" id="UP000011572">
    <property type="component" value="Unassembled WGS sequence"/>
</dbReference>
<evidence type="ECO:0000313" key="1">
    <source>
        <dbReference type="EMBL" id="ELZ34369.1"/>
    </source>
</evidence>
<evidence type="ECO:0000313" key="2">
    <source>
        <dbReference type="Proteomes" id="UP000011572"/>
    </source>
</evidence>
<dbReference type="PANTHER" id="PTHR39967:SF1">
    <property type="entry name" value="ISH14-TYPE TRANSPOSASE HSIRS44"/>
    <property type="match status" value="1"/>
</dbReference>
<protein>
    <submittedName>
        <fullName evidence="1">IS240-type transposase (ISH102)</fullName>
    </submittedName>
</protein>